<gene>
    <name evidence="1" type="ORF">O6P43_020722</name>
</gene>
<keyword evidence="2" id="KW-1185">Reference proteome</keyword>
<name>A0AAD7PM47_QUISA</name>
<dbReference type="EMBL" id="JARAOO010000008">
    <property type="protein sequence ID" value="KAJ7960252.1"/>
    <property type="molecule type" value="Genomic_DNA"/>
</dbReference>
<accession>A0AAD7PM47</accession>
<reference evidence="1" key="1">
    <citation type="journal article" date="2023" name="Science">
        <title>Elucidation of the pathway for biosynthesis of saponin adjuvants from the soapbark tree.</title>
        <authorList>
            <person name="Reed J."/>
            <person name="Orme A."/>
            <person name="El-Demerdash A."/>
            <person name="Owen C."/>
            <person name="Martin L.B.B."/>
            <person name="Misra R.C."/>
            <person name="Kikuchi S."/>
            <person name="Rejzek M."/>
            <person name="Martin A.C."/>
            <person name="Harkess A."/>
            <person name="Leebens-Mack J."/>
            <person name="Louveau T."/>
            <person name="Stephenson M.J."/>
            <person name="Osbourn A."/>
        </authorList>
    </citation>
    <scope>NUCLEOTIDE SEQUENCE</scope>
    <source>
        <strain evidence="1">S10</strain>
    </source>
</reference>
<dbReference type="Proteomes" id="UP001163823">
    <property type="component" value="Chromosome 8"/>
</dbReference>
<sequence length="107" mass="12116">MPISLFNMGKVNSKYKNLKLINYSGRRAEKGKTDDNDPDQITDTMVSMQTDGNQDKQEETTPSAENLWNVGSFSMLYAVEETLQCGRESSGLTWKVTDLIYVKELIL</sequence>
<evidence type="ECO:0000313" key="2">
    <source>
        <dbReference type="Proteomes" id="UP001163823"/>
    </source>
</evidence>
<protein>
    <submittedName>
        <fullName evidence="1">Uncharacterized protein</fullName>
    </submittedName>
</protein>
<evidence type="ECO:0000313" key="1">
    <source>
        <dbReference type="EMBL" id="KAJ7960252.1"/>
    </source>
</evidence>
<proteinExistence type="predicted"/>
<comment type="caution">
    <text evidence="1">The sequence shown here is derived from an EMBL/GenBank/DDBJ whole genome shotgun (WGS) entry which is preliminary data.</text>
</comment>
<organism evidence="1 2">
    <name type="scientific">Quillaja saponaria</name>
    <name type="common">Soap bark tree</name>
    <dbReference type="NCBI Taxonomy" id="32244"/>
    <lineage>
        <taxon>Eukaryota</taxon>
        <taxon>Viridiplantae</taxon>
        <taxon>Streptophyta</taxon>
        <taxon>Embryophyta</taxon>
        <taxon>Tracheophyta</taxon>
        <taxon>Spermatophyta</taxon>
        <taxon>Magnoliopsida</taxon>
        <taxon>eudicotyledons</taxon>
        <taxon>Gunneridae</taxon>
        <taxon>Pentapetalae</taxon>
        <taxon>rosids</taxon>
        <taxon>fabids</taxon>
        <taxon>Fabales</taxon>
        <taxon>Quillajaceae</taxon>
        <taxon>Quillaja</taxon>
    </lineage>
</organism>
<dbReference type="AlphaFoldDB" id="A0AAD7PM47"/>